<accession>A0ABR3VAX3</accession>
<keyword evidence="3" id="KW-1185">Reference proteome</keyword>
<evidence type="ECO:0000313" key="2">
    <source>
        <dbReference type="EMBL" id="KAL1838979.1"/>
    </source>
</evidence>
<feature type="compositionally biased region" description="Acidic residues" evidence="1">
    <location>
        <begin position="123"/>
        <end position="137"/>
    </location>
</feature>
<feature type="region of interest" description="Disordered" evidence="1">
    <location>
        <begin position="115"/>
        <end position="152"/>
    </location>
</feature>
<dbReference type="Proteomes" id="UP001583172">
    <property type="component" value="Unassembled WGS sequence"/>
</dbReference>
<protein>
    <submittedName>
        <fullName evidence="2">Uncharacterized protein</fullName>
    </submittedName>
</protein>
<proteinExistence type="predicted"/>
<sequence length="152" mass="17735">MMNSTTRNWADVVREVLRLWVEDLQMAGHDLVAYGQAEMAAFRQARRLPLWRYCVKECYQQDGKWHSRMVRYAPMGFKYGPNPEDWDVLVDVSPADEDDTKPERSKDFVLKPERKQLMPGAWVDDEEDGGDEELEKEEEIHKGAGEEEGEEI</sequence>
<gene>
    <name evidence="2" type="ORF">VTJ49DRAFT_2024</name>
</gene>
<evidence type="ECO:0000313" key="3">
    <source>
        <dbReference type="Proteomes" id="UP001583172"/>
    </source>
</evidence>
<reference evidence="2 3" key="1">
    <citation type="journal article" date="2024" name="Commun. Biol.">
        <title>Comparative genomic analysis of thermophilic fungi reveals convergent evolutionary adaptations and gene losses.</title>
        <authorList>
            <person name="Steindorff A.S."/>
            <person name="Aguilar-Pontes M.V."/>
            <person name="Robinson A.J."/>
            <person name="Andreopoulos B."/>
            <person name="LaButti K."/>
            <person name="Kuo A."/>
            <person name="Mondo S."/>
            <person name="Riley R."/>
            <person name="Otillar R."/>
            <person name="Haridas S."/>
            <person name="Lipzen A."/>
            <person name="Grimwood J."/>
            <person name="Schmutz J."/>
            <person name="Clum A."/>
            <person name="Reid I.D."/>
            <person name="Moisan M.C."/>
            <person name="Butler G."/>
            <person name="Nguyen T.T.M."/>
            <person name="Dewar K."/>
            <person name="Conant G."/>
            <person name="Drula E."/>
            <person name="Henrissat B."/>
            <person name="Hansel C."/>
            <person name="Singer S."/>
            <person name="Hutchinson M.I."/>
            <person name="de Vries R.P."/>
            <person name="Natvig D.O."/>
            <person name="Powell A.J."/>
            <person name="Tsang A."/>
            <person name="Grigoriev I.V."/>
        </authorList>
    </citation>
    <scope>NUCLEOTIDE SEQUENCE [LARGE SCALE GENOMIC DNA]</scope>
    <source>
        <strain evidence="2 3">CBS 620.91</strain>
    </source>
</reference>
<dbReference type="EMBL" id="JAZGSY010000182">
    <property type="protein sequence ID" value="KAL1838979.1"/>
    <property type="molecule type" value="Genomic_DNA"/>
</dbReference>
<organism evidence="2 3">
    <name type="scientific">Humicola insolens</name>
    <name type="common">Soft-rot fungus</name>
    <dbReference type="NCBI Taxonomy" id="85995"/>
    <lineage>
        <taxon>Eukaryota</taxon>
        <taxon>Fungi</taxon>
        <taxon>Dikarya</taxon>
        <taxon>Ascomycota</taxon>
        <taxon>Pezizomycotina</taxon>
        <taxon>Sordariomycetes</taxon>
        <taxon>Sordariomycetidae</taxon>
        <taxon>Sordariales</taxon>
        <taxon>Chaetomiaceae</taxon>
        <taxon>Mycothermus</taxon>
    </lineage>
</organism>
<comment type="caution">
    <text evidence="2">The sequence shown here is derived from an EMBL/GenBank/DDBJ whole genome shotgun (WGS) entry which is preliminary data.</text>
</comment>
<evidence type="ECO:0000256" key="1">
    <source>
        <dbReference type="SAM" id="MobiDB-lite"/>
    </source>
</evidence>
<name>A0ABR3VAX3_HUMIN</name>